<comment type="caution">
    <text evidence="7">The sequence shown here is derived from an EMBL/GenBank/DDBJ whole genome shotgun (WGS) entry which is preliminary data.</text>
</comment>
<name>A0A3D8M514_9ALTE</name>
<evidence type="ECO:0000256" key="3">
    <source>
        <dbReference type="ARBA" id="ARBA00023027"/>
    </source>
</evidence>
<dbReference type="SUPFAM" id="SSF51735">
    <property type="entry name" value="NAD(P)-binding Rossmann-fold domains"/>
    <property type="match status" value="1"/>
</dbReference>
<evidence type="ECO:0000259" key="5">
    <source>
        <dbReference type="Pfam" id="PF00389"/>
    </source>
</evidence>
<dbReference type="InterPro" id="IPR036291">
    <property type="entry name" value="NAD(P)-bd_dom_sf"/>
</dbReference>
<reference evidence="8" key="1">
    <citation type="submission" date="2018-08" db="EMBL/GenBank/DDBJ databases">
        <authorList>
            <person name="Zhang J."/>
            <person name="Du Z.-J."/>
        </authorList>
    </citation>
    <scope>NUCLEOTIDE SEQUENCE [LARGE SCALE GENOMIC DNA]</scope>
    <source>
        <strain evidence="8">KCTC 52655</strain>
    </source>
</reference>
<feature type="domain" description="D-isomer specific 2-hydroxyacid dehydrogenase catalytic" evidence="5">
    <location>
        <begin position="27"/>
        <end position="307"/>
    </location>
</feature>
<dbReference type="AlphaFoldDB" id="A0A3D8M514"/>
<dbReference type="InterPro" id="IPR006140">
    <property type="entry name" value="D-isomer_DH_NAD-bd"/>
</dbReference>
<dbReference type="OrthoDB" id="9805416at2"/>
<evidence type="ECO:0000259" key="6">
    <source>
        <dbReference type="Pfam" id="PF02826"/>
    </source>
</evidence>
<proteinExistence type="inferred from homology"/>
<dbReference type="Pfam" id="PF02826">
    <property type="entry name" value="2-Hacid_dh_C"/>
    <property type="match status" value="1"/>
</dbReference>
<keyword evidence="2 4" id="KW-0560">Oxidoreductase</keyword>
<dbReference type="EMBL" id="QRHA01000008">
    <property type="protein sequence ID" value="RDV24823.1"/>
    <property type="molecule type" value="Genomic_DNA"/>
</dbReference>
<evidence type="ECO:0000256" key="2">
    <source>
        <dbReference type="ARBA" id="ARBA00023002"/>
    </source>
</evidence>
<dbReference type="GO" id="GO:0016616">
    <property type="term" value="F:oxidoreductase activity, acting on the CH-OH group of donors, NAD or NADP as acceptor"/>
    <property type="evidence" value="ECO:0007669"/>
    <property type="project" value="InterPro"/>
</dbReference>
<dbReference type="PANTHER" id="PTHR43761">
    <property type="entry name" value="D-ISOMER SPECIFIC 2-HYDROXYACID DEHYDROGENASE FAMILY PROTEIN (AFU_ORTHOLOGUE AFUA_1G13630)"/>
    <property type="match status" value="1"/>
</dbReference>
<comment type="similarity">
    <text evidence="1 4">Belongs to the D-isomer specific 2-hydroxyacid dehydrogenase family.</text>
</comment>
<dbReference type="PANTHER" id="PTHR43761:SF1">
    <property type="entry name" value="D-ISOMER SPECIFIC 2-HYDROXYACID DEHYDROGENASE CATALYTIC DOMAIN-CONTAINING PROTEIN-RELATED"/>
    <property type="match status" value="1"/>
</dbReference>
<evidence type="ECO:0000313" key="8">
    <source>
        <dbReference type="Proteomes" id="UP000256561"/>
    </source>
</evidence>
<dbReference type="InterPro" id="IPR029753">
    <property type="entry name" value="D-isomer_DH_CS"/>
</dbReference>
<dbReference type="GO" id="GO:0051287">
    <property type="term" value="F:NAD binding"/>
    <property type="evidence" value="ECO:0007669"/>
    <property type="project" value="InterPro"/>
</dbReference>
<protein>
    <submittedName>
        <fullName evidence="7">D-2-hydroxyacid dehydrogenase</fullName>
    </submittedName>
</protein>
<dbReference type="Proteomes" id="UP000256561">
    <property type="component" value="Unassembled WGS sequence"/>
</dbReference>
<dbReference type="RefSeq" id="WP_115593694.1">
    <property type="nucleotide sequence ID" value="NZ_QRHA01000008.1"/>
</dbReference>
<keyword evidence="3" id="KW-0520">NAD</keyword>
<evidence type="ECO:0000313" key="7">
    <source>
        <dbReference type="EMBL" id="RDV24823.1"/>
    </source>
</evidence>
<dbReference type="CDD" id="cd12162">
    <property type="entry name" value="2-Hacid_dh_4"/>
    <property type="match status" value="1"/>
</dbReference>
<feature type="domain" description="D-isomer specific 2-hydroxyacid dehydrogenase NAD-binding" evidence="6">
    <location>
        <begin position="108"/>
        <end position="285"/>
    </location>
</feature>
<organism evidence="7 8">
    <name type="scientific">Alteromonas aestuariivivens</name>
    <dbReference type="NCBI Taxonomy" id="1938339"/>
    <lineage>
        <taxon>Bacteria</taxon>
        <taxon>Pseudomonadati</taxon>
        <taxon>Pseudomonadota</taxon>
        <taxon>Gammaproteobacteria</taxon>
        <taxon>Alteromonadales</taxon>
        <taxon>Alteromonadaceae</taxon>
        <taxon>Alteromonas/Salinimonas group</taxon>
        <taxon>Alteromonas</taxon>
    </lineage>
</organism>
<dbReference type="InterPro" id="IPR006139">
    <property type="entry name" value="D-isomer_2_OHA_DH_cat_dom"/>
</dbReference>
<evidence type="ECO:0000256" key="1">
    <source>
        <dbReference type="ARBA" id="ARBA00005854"/>
    </source>
</evidence>
<dbReference type="SUPFAM" id="SSF52283">
    <property type="entry name" value="Formate/glycerate dehydrogenase catalytic domain-like"/>
    <property type="match status" value="1"/>
</dbReference>
<dbReference type="InterPro" id="IPR050418">
    <property type="entry name" value="D-iso_2-hydroxyacid_DH_PdxB"/>
</dbReference>
<accession>A0A3D8M514</accession>
<dbReference type="PROSITE" id="PS00671">
    <property type="entry name" value="D_2_HYDROXYACID_DH_3"/>
    <property type="match status" value="1"/>
</dbReference>
<dbReference type="Gene3D" id="3.40.50.720">
    <property type="entry name" value="NAD(P)-binding Rossmann-like Domain"/>
    <property type="match status" value="2"/>
</dbReference>
<sequence>MKAVLLDADTLKPDDLDLTALTDLPIDLTVYPVTRPGETLARISDAKIVLTNKVVLNSELLSQASECRYIGVLATGTNNVDMNYCRENQIAVRNVEGYGTDSVAQHALMLMLNLATRFVNYHTDVQAGAWAQSPFFCLLEHPVIELAGKHLVIVGHGTLGARFAELARALGMQVTVSARPGAIGDTRPSLDSLLPEADVVSLHCPLTEHTRHLINAPRLAMMKPSALLINTARGGLVDEMALRRALENGSIGGAGLDVLSEEPPAADHPLLVKPLPNLIITPHCAWAARESRQRMVSIAARHIRDFLNCT</sequence>
<evidence type="ECO:0000256" key="4">
    <source>
        <dbReference type="RuleBase" id="RU003719"/>
    </source>
</evidence>
<dbReference type="Pfam" id="PF00389">
    <property type="entry name" value="2-Hacid_dh"/>
    <property type="match status" value="1"/>
</dbReference>
<dbReference type="PROSITE" id="PS00670">
    <property type="entry name" value="D_2_HYDROXYACID_DH_2"/>
    <property type="match status" value="1"/>
</dbReference>
<keyword evidence="8" id="KW-1185">Reference proteome</keyword>
<gene>
    <name evidence="7" type="ORF">DXV75_12135</name>
</gene>